<dbReference type="EMBL" id="UINC01007569">
    <property type="protein sequence ID" value="SVA34072.1"/>
    <property type="molecule type" value="Genomic_DNA"/>
</dbReference>
<organism evidence="3">
    <name type="scientific">marine metagenome</name>
    <dbReference type="NCBI Taxonomy" id="408172"/>
    <lineage>
        <taxon>unclassified sequences</taxon>
        <taxon>metagenomes</taxon>
        <taxon>ecological metagenomes</taxon>
    </lineage>
</organism>
<evidence type="ECO:0000256" key="2">
    <source>
        <dbReference type="SAM" id="Phobius"/>
    </source>
</evidence>
<keyword evidence="2" id="KW-0472">Membrane</keyword>
<dbReference type="CDD" id="cd05828">
    <property type="entry name" value="Sortase_D_1"/>
    <property type="match status" value="1"/>
</dbReference>
<protein>
    <recommendedName>
        <fullName evidence="4">Class GN sortase</fullName>
    </recommendedName>
</protein>
<evidence type="ECO:0008006" key="4">
    <source>
        <dbReference type="Google" id="ProtNLM"/>
    </source>
</evidence>
<proteinExistence type="predicted"/>
<dbReference type="SUPFAM" id="SSF63817">
    <property type="entry name" value="Sortase"/>
    <property type="match status" value="1"/>
</dbReference>
<keyword evidence="1" id="KW-0378">Hydrolase</keyword>
<dbReference type="InterPro" id="IPR023365">
    <property type="entry name" value="Sortase_dom-sf"/>
</dbReference>
<keyword evidence="2" id="KW-1133">Transmembrane helix</keyword>
<dbReference type="InterPro" id="IPR005754">
    <property type="entry name" value="Sortase"/>
</dbReference>
<reference evidence="3" key="1">
    <citation type="submission" date="2018-05" db="EMBL/GenBank/DDBJ databases">
        <authorList>
            <person name="Lanie J.A."/>
            <person name="Ng W.-L."/>
            <person name="Kazmierczak K.M."/>
            <person name="Andrzejewski T.M."/>
            <person name="Davidsen T.M."/>
            <person name="Wayne K.J."/>
            <person name="Tettelin H."/>
            <person name="Glass J.I."/>
            <person name="Rusch D."/>
            <person name="Podicherti R."/>
            <person name="Tsui H.-C.T."/>
            <person name="Winkler M.E."/>
        </authorList>
    </citation>
    <scope>NUCLEOTIDE SEQUENCE</scope>
</reference>
<accession>A0A381V121</accession>
<evidence type="ECO:0000313" key="3">
    <source>
        <dbReference type="EMBL" id="SVA34072.1"/>
    </source>
</evidence>
<feature type="transmembrane region" description="Helical" evidence="2">
    <location>
        <begin position="6"/>
        <end position="26"/>
    </location>
</feature>
<sequence length="186" mass="20696">MSKAKIISFAIIGLGLILISKPIYFYGKGILANKLLENAWEKTRVNKTTEKPWNWADIYPVGHLSVPSVGISNVVLNNISGEALAFGPGHLSNTALPGESGNIVIAGHRDSFFRPLKKIKAGDLIKLESKLKTEYYNVIEIVPTNADDIFWVENTDHDYITLITCYPFNYIGAAEDRFIVRAELID</sequence>
<dbReference type="Gene3D" id="2.40.260.10">
    <property type="entry name" value="Sortase"/>
    <property type="match status" value="1"/>
</dbReference>
<dbReference type="Pfam" id="PF04203">
    <property type="entry name" value="Sortase"/>
    <property type="match status" value="1"/>
</dbReference>
<dbReference type="InterPro" id="IPR041999">
    <property type="entry name" value="Sortase_D_1"/>
</dbReference>
<dbReference type="NCBIfam" id="TIGR03784">
    <property type="entry name" value="marine_sortase"/>
    <property type="match status" value="1"/>
</dbReference>
<dbReference type="GO" id="GO:0016787">
    <property type="term" value="F:hydrolase activity"/>
    <property type="evidence" value="ECO:0007669"/>
    <property type="project" value="UniProtKB-KW"/>
</dbReference>
<keyword evidence="2" id="KW-0812">Transmembrane</keyword>
<dbReference type="AlphaFoldDB" id="A0A381V121"/>
<name>A0A381V121_9ZZZZ</name>
<dbReference type="NCBIfam" id="TIGR01076">
    <property type="entry name" value="sortase_fam"/>
    <property type="match status" value="1"/>
</dbReference>
<gene>
    <name evidence="3" type="ORF">METZ01_LOCUS86926</name>
</gene>
<evidence type="ECO:0000256" key="1">
    <source>
        <dbReference type="ARBA" id="ARBA00022801"/>
    </source>
</evidence>
<dbReference type="InterPro" id="IPR022445">
    <property type="entry name" value="Sortase_proteobact_type"/>
</dbReference>